<dbReference type="AlphaFoldDB" id="A0A4Q0M473"/>
<comment type="caution">
    <text evidence="1">The sequence shown here is derived from an EMBL/GenBank/DDBJ whole genome shotgun (WGS) entry which is preliminary data.</text>
</comment>
<dbReference type="EMBL" id="RXOC01000015">
    <property type="protein sequence ID" value="RXF67737.1"/>
    <property type="molecule type" value="Genomic_DNA"/>
</dbReference>
<dbReference type="Proteomes" id="UP000290848">
    <property type="component" value="Unassembled WGS sequence"/>
</dbReference>
<accession>A0A4Q0M473</accession>
<protein>
    <submittedName>
        <fullName evidence="1">Uncharacterized protein</fullName>
    </submittedName>
</protein>
<reference evidence="1 2" key="1">
    <citation type="submission" date="2018-12" db="EMBL/GenBank/DDBJ databases">
        <title>The Draft Genome Sequence of the Soil Bacterium Pedobacter tournemirensis R1.</title>
        <authorList>
            <person name="He J."/>
        </authorList>
    </citation>
    <scope>NUCLEOTIDE SEQUENCE [LARGE SCALE GENOMIC DNA]</scope>
    <source>
        <strain evidence="1 2">R1</strain>
    </source>
</reference>
<evidence type="ECO:0000313" key="1">
    <source>
        <dbReference type="EMBL" id="RXF67737.1"/>
    </source>
</evidence>
<dbReference type="RefSeq" id="WP_128770870.1">
    <property type="nucleotide sequence ID" value="NZ_RXOC01000015.1"/>
</dbReference>
<gene>
    <name evidence="1" type="ORF">EKH83_18080</name>
</gene>
<proteinExistence type="predicted"/>
<name>A0A4Q0M473_9SPHI</name>
<organism evidence="1 2">
    <name type="scientific">Arcticibacter tournemirensis</name>
    <dbReference type="NCBI Taxonomy" id="699437"/>
    <lineage>
        <taxon>Bacteria</taxon>
        <taxon>Pseudomonadati</taxon>
        <taxon>Bacteroidota</taxon>
        <taxon>Sphingobacteriia</taxon>
        <taxon>Sphingobacteriales</taxon>
        <taxon>Sphingobacteriaceae</taxon>
        <taxon>Arcticibacter</taxon>
    </lineage>
</organism>
<sequence>MNKAKSILLTTRPAKDGTHFAITELEKALAQSAVSGIASCLGHDSAKPIAWTIPYALYLEPGSTRLAGKTLMPETTEEQVMINDLHQQAIMARTLADFEPYREVFEKELEGKLSTDYKILSSTFVACYDPGILERCYPALMAEVDKDGLLYIQDLLSAFDYLGQGVFADKKTGFAICAHPYFRRSLFRQNNLNYYFLDELLKREGRPDLTLRLRLDGDLIGIAGTFVPAMEYEYWRGPHFDEDVANIKLGVAAYGMDDYNKLFNGIGRTEFWWKMEGGEQTFEAEEVKEVPALGISQDDYGCRYAHSIYDAEQGVFEHFDGAIRMYDSYMIMDRWDKDIKSAGKSSVYTKLWRVDGKLPLSDWKLLLHHYFQGNHLIGEYLGGPDYQAEQETEFADEAVKPMLETLVPVKMENEDGIRIAVSYLPREHHPDHEFYLEGHDTFDSKQLQKVVEFDVIELKKGLMRAGHDLLIPADYQFIDCYDGLQWNIPEIATTKENTALLFKVLAEVLTAKNFPEQTIAFTCSWPADQDQKVVLSLLGSSVSLRRWLAQFPGVPAEPDAFVNWLQSQENWLAAFSEKSDEPRLTDVLCDDGTLFLKREPVFKYAVPGTVQFEGNKFEMDIKAEYEELSKLVESKDIGYTATIHVKKVFCKKCGQDYMTCPHSDGTDIKDFQIIGYYWHDARA</sequence>
<evidence type="ECO:0000313" key="2">
    <source>
        <dbReference type="Proteomes" id="UP000290848"/>
    </source>
</evidence>